<dbReference type="Proteomes" id="UP000030645">
    <property type="component" value="Unassembled WGS sequence"/>
</dbReference>
<evidence type="ECO:0000256" key="1">
    <source>
        <dbReference type="ARBA" id="ARBA00004167"/>
    </source>
</evidence>
<accession>W9RM02</accession>
<keyword evidence="4 8" id="KW-0812">Transmembrane</keyword>
<dbReference type="OrthoDB" id="770444at2759"/>
<reference evidence="10" key="1">
    <citation type="submission" date="2013-01" db="EMBL/GenBank/DDBJ databases">
        <title>Draft Genome Sequence of a Mulberry Tree, Morus notabilis C.K. Schneid.</title>
        <authorList>
            <person name="He N."/>
            <person name="Zhao S."/>
        </authorList>
    </citation>
    <scope>NUCLEOTIDE SEQUENCE</scope>
</reference>
<evidence type="ECO:0000256" key="4">
    <source>
        <dbReference type="ARBA" id="ARBA00022692"/>
    </source>
</evidence>
<evidence type="ECO:0000256" key="5">
    <source>
        <dbReference type="ARBA" id="ARBA00022970"/>
    </source>
</evidence>
<dbReference type="eggNOG" id="ENOG502S94S">
    <property type="taxonomic scope" value="Eukaryota"/>
</dbReference>
<dbReference type="PANTHER" id="PTHR33228:SF80">
    <property type="entry name" value="PROTEIN, PUTATIVE-RELATED"/>
    <property type="match status" value="1"/>
</dbReference>
<sequence>MRELTATLSATSSPSPAIRNSAAANKHLWKSPIPYLFGSLAAMFLLISLALVLLICSYHKRPYGGRDPDHEDDHDQKSQKRINAVDLHADEPRIVVIMAGDDNPTYLATPVEVVITCASSTNTTSNVVICSAISDDNDHDHGDHDRDQPDV</sequence>
<dbReference type="KEGG" id="mnt:21392986"/>
<keyword evidence="10" id="KW-1185">Reference proteome</keyword>
<keyword evidence="3" id="KW-0813">Transport</keyword>
<dbReference type="GO" id="GO:0080143">
    <property type="term" value="P:regulation of amino acid export"/>
    <property type="evidence" value="ECO:0007669"/>
    <property type="project" value="InterPro"/>
</dbReference>
<evidence type="ECO:0000256" key="3">
    <source>
        <dbReference type="ARBA" id="ARBA00022448"/>
    </source>
</evidence>
<proteinExistence type="inferred from homology"/>
<dbReference type="InterPro" id="IPR040359">
    <property type="entry name" value="GDU"/>
</dbReference>
<comment type="subcellular location">
    <subcellularLocation>
        <location evidence="1">Membrane</location>
        <topology evidence="1">Single-pass membrane protein</topology>
    </subcellularLocation>
</comment>
<keyword evidence="5" id="KW-0029">Amino-acid transport</keyword>
<evidence type="ECO:0000313" key="9">
    <source>
        <dbReference type="EMBL" id="EXB85819.1"/>
    </source>
</evidence>
<dbReference type="PANTHER" id="PTHR33228">
    <property type="entry name" value="PROTEIN GLUTAMINE DUMPER 4-RELATED"/>
    <property type="match status" value="1"/>
</dbReference>
<evidence type="ECO:0000313" key="10">
    <source>
        <dbReference type="Proteomes" id="UP000030645"/>
    </source>
</evidence>
<comment type="similarity">
    <text evidence="2">Belongs to the GLUTAMINE DUMPER 1 (TC 9.B.60) family.</text>
</comment>
<evidence type="ECO:0000256" key="6">
    <source>
        <dbReference type="ARBA" id="ARBA00022989"/>
    </source>
</evidence>
<protein>
    <submittedName>
        <fullName evidence="9">Uncharacterized protein</fullName>
    </submittedName>
</protein>
<name>W9RM02_9ROSA</name>
<dbReference type="EMBL" id="KE344904">
    <property type="protein sequence ID" value="EXB85819.1"/>
    <property type="molecule type" value="Genomic_DNA"/>
</dbReference>
<dbReference type="GO" id="GO:0006865">
    <property type="term" value="P:amino acid transport"/>
    <property type="evidence" value="ECO:0007669"/>
    <property type="project" value="UniProtKB-KW"/>
</dbReference>
<evidence type="ECO:0000256" key="2">
    <source>
        <dbReference type="ARBA" id="ARBA00009977"/>
    </source>
</evidence>
<evidence type="ECO:0000256" key="7">
    <source>
        <dbReference type="ARBA" id="ARBA00023136"/>
    </source>
</evidence>
<evidence type="ECO:0000256" key="8">
    <source>
        <dbReference type="SAM" id="Phobius"/>
    </source>
</evidence>
<keyword evidence="6 8" id="KW-1133">Transmembrane helix</keyword>
<dbReference type="STRING" id="981085.W9RM02"/>
<gene>
    <name evidence="9" type="ORF">L484_009665</name>
</gene>
<organism evidence="9 10">
    <name type="scientific">Morus notabilis</name>
    <dbReference type="NCBI Taxonomy" id="981085"/>
    <lineage>
        <taxon>Eukaryota</taxon>
        <taxon>Viridiplantae</taxon>
        <taxon>Streptophyta</taxon>
        <taxon>Embryophyta</taxon>
        <taxon>Tracheophyta</taxon>
        <taxon>Spermatophyta</taxon>
        <taxon>Magnoliopsida</taxon>
        <taxon>eudicotyledons</taxon>
        <taxon>Gunneridae</taxon>
        <taxon>Pentapetalae</taxon>
        <taxon>rosids</taxon>
        <taxon>fabids</taxon>
        <taxon>Rosales</taxon>
        <taxon>Moraceae</taxon>
        <taxon>Moreae</taxon>
        <taxon>Morus</taxon>
    </lineage>
</organism>
<keyword evidence="7 8" id="KW-0472">Membrane</keyword>
<dbReference type="GO" id="GO:0016020">
    <property type="term" value="C:membrane"/>
    <property type="evidence" value="ECO:0007669"/>
    <property type="project" value="UniProtKB-SubCell"/>
</dbReference>
<dbReference type="AlphaFoldDB" id="W9RM02"/>
<feature type="transmembrane region" description="Helical" evidence="8">
    <location>
        <begin position="35"/>
        <end position="56"/>
    </location>
</feature>